<evidence type="ECO:0000256" key="2">
    <source>
        <dbReference type="SAM" id="SignalP"/>
    </source>
</evidence>
<proteinExistence type="predicted"/>
<dbReference type="PROSITE" id="PS51257">
    <property type="entry name" value="PROKAR_LIPOPROTEIN"/>
    <property type="match status" value="1"/>
</dbReference>
<feature type="transmembrane region" description="Helical" evidence="1">
    <location>
        <begin position="147"/>
        <end position="165"/>
    </location>
</feature>
<dbReference type="Pfam" id="PF14329">
    <property type="entry name" value="DUF4386"/>
    <property type="match status" value="1"/>
</dbReference>
<keyword evidence="1" id="KW-0472">Membrane</keyword>
<dbReference type="EMBL" id="CAJNDS010000258">
    <property type="protein sequence ID" value="CAE7034751.1"/>
    <property type="molecule type" value="Genomic_DNA"/>
</dbReference>
<gene>
    <name evidence="3" type="ORF">SNAT2548_LOCUS4166</name>
</gene>
<accession>A0A812IGD6</accession>
<comment type="caution">
    <text evidence="3">The sequence shown here is derived from an EMBL/GenBank/DDBJ whole genome shotgun (WGS) entry which is preliminary data.</text>
</comment>
<feature type="transmembrane region" description="Helical" evidence="1">
    <location>
        <begin position="118"/>
        <end position="140"/>
    </location>
</feature>
<keyword evidence="1" id="KW-1133">Transmembrane helix</keyword>
<evidence type="ECO:0000313" key="4">
    <source>
        <dbReference type="Proteomes" id="UP000604046"/>
    </source>
</evidence>
<feature type="transmembrane region" description="Helical" evidence="1">
    <location>
        <begin position="36"/>
        <end position="63"/>
    </location>
</feature>
<evidence type="ECO:0000256" key="1">
    <source>
        <dbReference type="SAM" id="Phobius"/>
    </source>
</evidence>
<feature type="transmembrane region" description="Helical" evidence="1">
    <location>
        <begin position="75"/>
        <end position="98"/>
    </location>
</feature>
<feature type="chain" id="PRO_5032990294" description="DUF4386 domain-containing protein" evidence="2">
    <location>
        <begin position="21"/>
        <end position="214"/>
    </location>
</feature>
<dbReference type="Proteomes" id="UP000604046">
    <property type="component" value="Unassembled WGS sequence"/>
</dbReference>
<organism evidence="3 4">
    <name type="scientific">Symbiodinium natans</name>
    <dbReference type="NCBI Taxonomy" id="878477"/>
    <lineage>
        <taxon>Eukaryota</taxon>
        <taxon>Sar</taxon>
        <taxon>Alveolata</taxon>
        <taxon>Dinophyceae</taxon>
        <taxon>Suessiales</taxon>
        <taxon>Symbiodiniaceae</taxon>
        <taxon>Symbiodinium</taxon>
    </lineage>
</organism>
<reference evidence="3" key="1">
    <citation type="submission" date="2021-02" db="EMBL/GenBank/DDBJ databases">
        <authorList>
            <person name="Dougan E. K."/>
            <person name="Rhodes N."/>
            <person name="Thang M."/>
            <person name="Chan C."/>
        </authorList>
    </citation>
    <scope>NUCLEOTIDE SEQUENCE</scope>
</reference>
<keyword evidence="1" id="KW-0812">Transmembrane</keyword>
<protein>
    <recommendedName>
        <fullName evidence="5">DUF4386 domain-containing protein</fullName>
    </recommendedName>
</protein>
<feature type="signal peptide" evidence="2">
    <location>
        <begin position="1"/>
        <end position="20"/>
    </location>
</feature>
<evidence type="ECO:0000313" key="3">
    <source>
        <dbReference type="EMBL" id="CAE7034751.1"/>
    </source>
</evidence>
<feature type="transmembrane region" description="Helical" evidence="1">
    <location>
        <begin position="171"/>
        <end position="194"/>
    </location>
</feature>
<keyword evidence="4" id="KW-1185">Reference proteome</keyword>
<dbReference type="InterPro" id="IPR025495">
    <property type="entry name" value="DUF4386"/>
</dbReference>
<evidence type="ECO:0008006" key="5">
    <source>
        <dbReference type="Google" id="ProtNLM"/>
    </source>
</evidence>
<keyword evidence="2" id="KW-0732">Signal</keyword>
<name>A0A812IGD6_9DINO</name>
<sequence length="214" mass="22839">MRDGLIGALFLLAMACYGTGSGIAESAVVHGSVDRHAMAFGALLMLGNSVCVAVIGVLMYPILHEYDENVALGYVVVRCFEGILLIVGIVSLLSQQALTEVASDPTAVLFAVLQKANFFAYQMAMCILGFGSVPVCYTLLRSGLLPAWLSLWGLVGYAVFAVGTIAEIFGFSIGVMLSVPGGLFEVILPIWLFTKGFARDEGSKWWNAGEERGE</sequence>
<dbReference type="AlphaFoldDB" id="A0A812IGD6"/>